<dbReference type="PANTHER" id="PTHR11109:SF7">
    <property type="entry name" value="GTP CYCLOHYDROLASE 1"/>
    <property type="match status" value="1"/>
</dbReference>
<comment type="catalytic activity">
    <reaction evidence="1 6">
        <text>GTP + H2O = 7,8-dihydroneopterin 3'-triphosphate + formate + H(+)</text>
        <dbReference type="Rhea" id="RHEA:17473"/>
        <dbReference type="ChEBI" id="CHEBI:15377"/>
        <dbReference type="ChEBI" id="CHEBI:15378"/>
        <dbReference type="ChEBI" id="CHEBI:15740"/>
        <dbReference type="ChEBI" id="CHEBI:37565"/>
        <dbReference type="ChEBI" id="CHEBI:58462"/>
        <dbReference type="EC" id="3.5.4.16"/>
    </reaction>
</comment>
<dbReference type="InterPro" id="IPR020602">
    <property type="entry name" value="GTP_CycHdrlase_I_dom"/>
</dbReference>
<keyword evidence="9" id="KW-1185">Reference proteome</keyword>
<dbReference type="Proteomes" id="UP001597319">
    <property type="component" value="Unassembled WGS sequence"/>
</dbReference>
<dbReference type="EMBL" id="JBHULE010000001">
    <property type="protein sequence ID" value="MFD2561082.1"/>
    <property type="molecule type" value="Genomic_DNA"/>
</dbReference>
<feature type="binding site" evidence="6">
    <location>
        <position position="124"/>
    </location>
    <ligand>
        <name>Zn(2+)</name>
        <dbReference type="ChEBI" id="CHEBI:29105"/>
    </ligand>
</feature>
<keyword evidence="6" id="KW-0342">GTP-binding</keyword>
<dbReference type="InterPro" id="IPR043133">
    <property type="entry name" value="GTP-CH-I_C/QueF"/>
</dbReference>
<evidence type="ECO:0000256" key="5">
    <source>
        <dbReference type="ARBA" id="ARBA00022801"/>
    </source>
</evidence>
<organism evidence="8 9">
    <name type="scientific">Aquimarina rubra</name>
    <dbReference type="NCBI Taxonomy" id="1920033"/>
    <lineage>
        <taxon>Bacteria</taxon>
        <taxon>Pseudomonadati</taxon>
        <taxon>Bacteroidota</taxon>
        <taxon>Flavobacteriia</taxon>
        <taxon>Flavobacteriales</taxon>
        <taxon>Flavobacteriaceae</taxon>
        <taxon>Aquimarina</taxon>
    </lineage>
</organism>
<dbReference type="HAMAP" id="MF_00223">
    <property type="entry name" value="FolE"/>
    <property type="match status" value="1"/>
</dbReference>
<keyword evidence="4 6" id="KW-0554">One-carbon metabolism</keyword>
<keyword evidence="6" id="KW-0862">Zinc</keyword>
<feature type="binding site" evidence="6">
    <location>
        <position position="195"/>
    </location>
    <ligand>
        <name>Zn(2+)</name>
        <dbReference type="ChEBI" id="CHEBI:29105"/>
    </ligand>
</feature>
<evidence type="ECO:0000256" key="4">
    <source>
        <dbReference type="ARBA" id="ARBA00022563"/>
    </source>
</evidence>
<dbReference type="InterPro" id="IPR001474">
    <property type="entry name" value="GTP_CycHdrlase_I"/>
</dbReference>
<comment type="caution">
    <text evidence="8">The sequence shown here is derived from an EMBL/GenBank/DDBJ whole genome shotgun (WGS) entry which is preliminary data.</text>
</comment>
<evidence type="ECO:0000256" key="3">
    <source>
        <dbReference type="ARBA" id="ARBA00008085"/>
    </source>
</evidence>
<comment type="similarity">
    <text evidence="3 6">Belongs to the GTP cyclohydrolase I family.</text>
</comment>
<evidence type="ECO:0000256" key="6">
    <source>
        <dbReference type="HAMAP-Rule" id="MF_00223"/>
    </source>
</evidence>
<evidence type="ECO:0000313" key="8">
    <source>
        <dbReference type="EMBL" id="MFD2561082.1"/>
    </source>
</evidence>
<keyword evidence="6" id="KW-0547">Nucleotide-binding</keyword>
<dbReference type="PROSITE" id="PS00860">
    <property type="entry name" value="GTP_CYCLOHYDROL_1_2"/>
    <property type="match status" value="1"/>
</dbReference>
<proteinExistence type="inferred from homology"/>
<evidence type="ECO:0000256" key="1">
    <source>
        <dbReference type="ARBA" id="ARBA00001052"/>
    </source>
</evidence>
<dbReference type="Pfam" id="PF01227">
    <property type="entry name" value="GTP_cyclohydroI"/>
    <property type="match status" value="1"/>
</dbReference>
<dbReference type="NCBIfam" id="NF006824">
    <property type="entry name" value="PRK09347.1-1"/>
    <property type="match status" value="1"/>
</dbReference>
<protein>
    <recommendedName>
        <fullName evidence="6">GTP cyclohydrolase 1</fullName>
        <ecNumber evidence="6">3.5.4.16</ecNumber>
    </recommendedName>
    <alternativeName>
        <fullName evidence="6">GTP cyclohydrolase I</fullName>
        <shortName evidence="6">GTP-CH-I</shortName>
    </alternativeName>
</protein>
<name>A0ABW5LC16_9FLAO</name>
<comment type="subunit">
    <text evidence="6">Homopolymer.</text>
</comment>
<dbReference type="SUPFAM" id="SSF55620">
    <property type="entry name" value="Tetrahydrobiopterin biosynthesis enzymes-like"/>
    <property type="match status" value="1"/>
</dbReference>
<keyword evidence="6" id="KW-0479">Metal-binding</keyword>
<dbReference type="Gene3D" id="3.30.1130.10">
    <property type="match status" value="1"/>
</dbReference>
<evidence type="ECO:0000313" key="9">
    <source>
        <dbReference type="Proteomes" id="UP001597319"/>
    </source>
</evidence>
<dbReference type="InterPro" id="IPR018234">
    <property type="entry name" value="GTP_CycHdrlase_I_CS"/>
</dbReference>
<gene>
    <name evidence="6 8" type="primary">folE</name>
    <name evidence="8" type="ORF">ACFSR1_00280</name>
</gene>
<dbReference type="Gene3D" id="1.10.286.10">
    <property type="match status" value="1"/>
</dbReference>
<dbReference type="RefSeq" id="WP_378288475.1">
    <property type="nucleotide sequence ID" value="NZ_JBHULE010000001.1"/>
</dbReference>
<dbReference type="PANTHER" id="PTHR11109">
    <property type="entry name" value="GTP CYCLOHYDROLASE I"/>
    <property type="match status" value="1"/>
</dbReference>
<accession>A0ABW5LC16</accession>
<feature type="domain" description="GTP cyclohydrolase I" evidence="7">
    <location>
        <begin position="55"/>
        <end position="222"/>
    </location>
</feature>
<reference evidence="9" key="1">
    <citation type="journal article" date="2019" name="Int. J. Syst. Evol. Microbiol.">
        <title>The Global Catalogue of Microorganisms (GCM) 10K type strain sequencing project: providing services to taxonomists for standard genome sequencing and annotation.</title>
        <authorList>
            <consortium name="The Broad Institute Genomics Platform"/>
            <consortium name="The Broad Institute Genome Sequencing Center for Infectious Disease"/>
            <person name="Wu L."/>
            <person name="Ma J."/>
        </authorList>
    </citation>
    <scope>NUCLEOTIDE SEQUENCE [LARGE SCALE GENOMIC DNA]</scope>
    <source>
        <strain evidence="9">KCTC 52274</strain>
    </source>
</reference>
<dbReference type="InterPro" id="IPR043134">
    <property type="entry name" value="GTP-CH-I_N"/>
</dbReference>
<dbReference type="PROSITE" id="PS00859">
    <property type="entry name" value="GTP_CYCLOHYDROL_1_1"/>
    <property type="match status" value="1"/>
</dbReference>
<evidence type="ECO:0000259" key="7">
    <source>
        <dbReference type="Pfam" id="PF01227"/>
    </source>
</evidence>
<evidence type="ECO:0000256" key="2">
    <source>
        <dbReference type="ARBA" id="ARBA00005080"/>
    </source>
</evidence>
<dbReference type="NCBIfam" id="NF006826">
    <property type="entry name" value="PRK09347.1-3"/>
    <property type="match status" value="1"/>
</dbReference>
<comment type="pathway">
    <text evidence="2 6">Cofactor biosynthesis; 7,8-dihydroneopterin triphosphate biosynthesis; 7,8-dihydroneopterin triphosphate from GTP: step 1/1.</text>
</comment>
<dbReference type="GO" id="GO:0003934">
    <property type="term" value="F:GTP cyclohydrolase I activity"/>
    <property type="evidence" value="ECO:0007669"/>
    <property type="project" value="UniProtKB-EC"/>
</dbReference>
<sequence length="232" mass="26049">MKIGTETLLKTNGYNLNGFSIEEIGDDHISTGSETPLKENAFELSDAEKKDRIANLFAEIMDVMGLDLTDDSLKGTPKRVAKMYIDEIFSGLDPKNKPKVALFDNKYKYNQMLVEKNITFYSNCEHHFVPIIGKAHIAYISSGKVIGLSKLNRIVQYYAKRPQVQERLTNQIATELKEILNTEDVAVIIDAKHLCVSSRGIKDDTSATVTSYYGGVFNTPDKIAELQNYINN</sequence>
<feature type="binding site" evidence="6">
    <location>
        <position position="127"/>
    </location>
    <ligand>
        <name>Zn(2+)</name>
        <dbReference type="ChEBI" id="CHEBI:29105"/>
    </ligand>
</feature>
<keyword evidence="5 6" id="KW-0378">Hydrolase</keyword>
<dbReference type="NCBIfam" id="TIGR00063">
    <property type="entry name" value="folE"/>
    <property type="match status" value="1"/>
</dbReference>
<dbReference type="EC" id="3.5.4.16" evidence="6"/>